<gene>
    <name evidence="2" type="ORF">NDU88_000788</name>
</gene>
<dbReference type="Proteomes" id="UP001066276">
    <property type="component" value="Chromosome 9"/>
</dbReference>
<sequence>MLAGASRECWGARREGRLRWPLLGGDMTASEGDGATEGARFNERRVQDPASRRLDLSAGSPRTHYGAVHRPSAGAPGTRSAETLPTCARDIGLLSDPRKTPLSA</sequence>
<feature type="region of interest" description="Disordered" evidence="1">
    <location>
        <begin position="23"/>
        <end position="104"/>
    </location>
</feature>
<accession>A0AAV7MIJ0</accession>
<keyword evidence="3" id="KW-1185">Reference proteome</keyword>
<evidence type="ECO:0000313" key="2">
    <source>
        <dbReference type="EMBL" id="KAJ1103362.1"/>
    </source>
</evidence>
<feature type="compositionally biased region" description="Basic and acidic residues" evidence="1">
    <location>
        <begin position="40"/>
        <end position="55"/>
    </location>
</feature>
<evidence type="ECO:0000256" key="1">
    <source>
        <dbReference type="SAM" id="MobiDB-lite"/>
    </source>
</evidence>
<proteinExistence type="predicted"/>
<reference evidence="2" key="1">
    <citation type="journal article" date="2022" name="bioRxiv">
        <title>Sequencing and chromosome-scale assembly of the giantPleurodeles waltlgenome.</title>
        <authorList>
            <person name="Brown T."/>
            <person name="Elewa A."/>
            <person name="Iarovenko S."/>
            <person name="Subramanian E."/>
            <person name="Araus A.J."/>
            <person name="Petzold A."/>
            <person name="Susuki M."/>
            <person name="Suzuki K.-i.T."/>
            <person name="Hayashi T."/>
            <person name="Toyoda A."/>
            <person name="Oliveira C."/>
            <person name="Osipova E."/>
            <person name="Leigh N.D."/>
            <person name="Simon A."/>
            <person name="Yun M.H."/>
        </authorList>
    </citation>
    <scope>NUCLEOTIDE SEQUENCE</scope>
    <source>
        <strain evidence="2">20211129_DDA</strain>
        <tissue evidence="2">Liver</tissue>
    </source>
</reference>
<dbReference type="EMBL" id="JANPWB010000013">
    <property type="protein sequence ID" value="KAJ1103362.1"/>
    <property type="molecule type" value="Genomic_DNA"/>
</dbReference>
<evidence type="ECO:0000313" key="3">
    <source>
        <dbReference type="Proteomes" id="UP001066276"/>
    </source>
</evidence>
<comment type="caution">
    <text evidence="2">The sequence shown here is derived from an EMBL/GenBank/DDBJ whole genome shotgun (WGS) entry which is preliminary data.</text>
</comment>
<name>A0AAV7MIJ0_PLEWA</name>
<protein>
    <submittedName>
        <fullName evidence="2">Uncharacterized protein</fullName>
    </submittedName>
</protein>
<dbReference type="AlphaFoldDB" id="A0AAV7MIJ0"/>
<organism evidence="2 3">
    <name type="scientific">Pleurodeles waltl</name>
    <name type="common">Iberian ribbed newt</name>
    <dbReference type="NCBI Taxonomy" id="8319"/>
    <lineage>
        <taxon>Eukaryota</taxon>
        <taxon>Metazoa</taxon>
        <taxon>Chordata</taxon>
        <taxon>Craniata</taxon>
        <taxon>Vertebrata</taxon>
        <taxon>Euteleostomi</taxon>
        <taxon>Amphibia</taxon>
        <taxon>Batrachia</taxon>
        <taxon>Caudata</taxon>
        <taxon>Salamandroidea</taxon>
        <taxon>Salamandridae</taxon>
        <taxon>Pleurodelinae</taxon>
        <taxon>Pleurodeles</taxon>
    </lineage>
</organism>